<accession>A0A523UTD1</accession>
<dbReference type="Pfam" id="PF09862">
    <property type="entry name" value="DUF2089"/>
    <property type="match status" value="1"/>
</dbReference>
<proteinExistence type="predicted"/>
<dbReference type="EMBL" id="SOJN01000075">
    <property type="protein sequence ID" value="TET45755.1"/>
    <property type="molecule type" value="Genomic_DNA"/>
</dbReference>
<protein>
    <submittedName>
        <fullName evidence="3">DUF2089 domain-containing protein</fullName>
    </submittedName>
</protein>
<feature type="domain" description="DUF2089" evidence="2">
    <location>
        <begin position="8"/>
        <end position="38"/>
    </location>
</feature>
<evidence type="ECO:0000259" key="2">
    <source>
        <dbReference type="Pfam" id="PF22747"/>
    </source>
</evidence>
<organism evidence="3 4">
    <name type="scientific">candidate division TA06 bacterium</name>
    <dbReference type="NCBI Taxonomy" id="2250710"/>
    <lineage>
        <taxon>Bacteria</taxon>
        <taxon>Bacteria division TA06</taxon>
    </lineage>
</organism>
<evidence type="ECO:0000313" key="4">
    <source>
        <dbReference type="Proteomes" id="UP000315525"/>
    </source>
</evidence>
<dbReference type="Pfam" id="PF22747">
    <property type="entry name" value="Zn_ribbon_DUF2089"/>
    <property type="match status" value="1"/>
</dbReference>
<sequence length="121" mass="13472">MTRMPGGCPVCQEILTVRSLYCPACKVKIEGEFELPKLLSLTPEQMEFIQVFLRSRGNIKEVERELGISYPTVRTRLGDVIATLGYEVEPVEEPDSSSVLASLEKGDITVEEAVKRLRGEA</sequence>
<dbReference type="Proteomes" id="UP000315525">
    <property type="component" value="Unassembled WGS sequence"/>
</dbReference>
<feature type="domain" description="DUF2089" evidence="1">
    <location>
        <begin position="41"/>
        <end position="87"/>
    </location>
</feature>
<evidence type="ECO:0000313" key="3">
    <source>
        <dbReference type="EMBL" id="TET45755.1"/>
    </source>
</evidence>
<evidence type="ECO:0000259" key="1">
    <source>
        <dbReference type="Pfam" id="PF09862"/>
    </source>
</evidence>
<dbReference type="AlphaFoldDB" id="A0A523UTD1"/>
<comment type="caution">
    <text evidence="3">The sequence shown here is derived from an EMBL/GenBank/DDBJ whole genome shotgun (WGS) entry which is preliminary data.</text>
</comment>
<gene>
    <name evidence="3" type="ORF">E3J62_06175</name>
</gene>
<dbReference type="InterPro" id="IPR018658">
    <property type="entry name" value="DUF2089"/>
</dbReference>
<dbReference type="InterPro" id="IPR053957">
    <property type="entry name" value="DUF2089_Zn_ribbon"/>
</dbReference>
<reference evidence="3 4" key="1">
    <citation type="submission" date="2019-03" db="EMBL/GenBank/DDBJ databases">
        <title>Metabolic potential of uncultured bacteria and archaea associated with petroleum seepage in deep-sea sediments.</title>
        <authorList>
            <person name="Dong X."/>
            <person name="Hubert C."/>
        </authorList>
    </citation>
    <scope>NUCLEOTIDE SEQUENCE [LARGE SCALE GENOMIC DNA]</scope>
    <source>
        <strain evidence="3">E44_bin18</strain>
    </source>
</reference>
<name>A0A523UTD1_UNCT6</name>